<dbReference type="SUPFAM" id="SSF50129">
    <property type="entry name" value="GroES-like"/>
    <property type="match status" value="1"/>
</dbReference>
<dbReference type="PANTHER" id="PTHR43401:SF2">
    <property type="entry name" value="L-THREONINE 3-DEHYDROGENASE"/>
    <property type="match status" value="1"/>
</dbReference>
<evidence type="ECO:0000313" key="7">
    <source>
        <dbReference type="EMBL" id="MFC0544907.1"/>
    </source>
</evidence>
<dbReference type="InterPro" id="IPR050129">
    <property type="entry name" value="Zn_alcohol_dh"/>
</dbReference>
<dbReference type="InterPro" id="IPR031640">
    <property type="entry name" value="Glu_dehyd_C"/>
</dbReference>
<feature type="domain" description="Glucose dehydrogenase C-terminal" evidence="6">
    <location>
        <begin position="145"/>
        <end position="343"/>
    </location>
</feature>
<dbReference type="CDD" id="cd08230">
    <property type="entry name" value="glucose_DH"/>
    <property type="match status" value="1"/>
</dbReference>
<dbReference type="Proteomes" id="UP001589810">
    <property type="component" value="Unassembled WGS sequence"/>
</dbReference>
<name>A0ABV6MXJ7_9PSEU</name>
<evidence type="ECO:0000313" key="8">
    <source>
        <dbReference type="Proteomes" id="UP001589810"/>
    </source>
</evidence>
<dbReference type="InterPro" id="IPR011032">
    <property type="entry name" value="GroES-like_sf"/>
</dbReference>
<dbReference type="Pfam" id="PF08240">
    <property type="entry name" value="ADH_N"/>
    <property type="match status" value="1"/>
</dbReference>
<evidence type="ECO:0000256" key="4">
    <source>
        <dbReference type="ARBA" id="ARBA00023002"/>
    </source>
</evidence>
<proteinExistence type="predicted"/>
<keyword evidence="4" id="KW-0560">Oxidoreductase</keyword>
<dbReference type="SUPFAM" id="SSF51735">
    <property type="entry name" value="NAD(P)-binding Rossmann-fold domains"/>
    <property type="match status" value="1"/>
</dbReference>
<feature type="domain" description="Alcohol dehydrogenase-like N-terminal" evidence="5">
    <location>
        <begin position="26"/>
        <end position="139"/>
    </location>
</feature>
<evidence type="ECO:0000256" key="3">
    <source>
        <dbReference type="ARBA" id="ARBA00022833"/>
    </source>
</evidence>
<comment type="caution">
    <text evidence="7">The sequence shown here is derived from an EMBL/GenBank/DDBJ whole genome shotgun (WGS) entry which is preliminary data.</text>
</comment>
<dbReference type="Pfam" id="PF16912">
    <property type="entry name" value="Glu_dehyd_C"/>
    <property type="match status" value="1"/>
</dbReference>
<dbReference type="PANTHER" id="PTHR43401">
    <property type="entry name" value="L-THREONINE 3-DEHYDROGENASE"/>
    <property type="match status" value="1"/>
</dbReference>
<dbReference type="Gene3D" id="3.40.50.720">
    <property type="entry name" value="NAD(P)-binding Rossmann-like Domain"/>
    <property type="match status" value="1"/>
</dbReference>
<organism evidence="7 8">
    <name type="scientific">Kutzneria chonburiensis</name>
    <dbReference type="NCBI Taxonomy" id="1483604"/>
    <lineage>
        <taxon>Bacteria</taxon>
        <taxon>Bacillati</taxon>
        <taxon>Actinomycetota</taxon>
        <taxon>Actinomycetes</taxon>
        <taxon>Pseudonocardiales</taxon>
        <taxon>Pseudonocardiaceae</taxon>
        <taxon>Kutzneria</taxon>
    </lineage>
</organism>
<evidence type="ECO:0000256" key="1">
    <source>
        <dbReference type="ARBA" id="ARBA00001947"/>
    </source>
</evidence>
<protein>
    <submittedName>
        <fullName evidence="7">Glucose 1-dehydrogenase</fullName>
    </submittedName>
</protein>
<dbReference type="EMBL" id="JBHLUD010000008">
    <property type="protein sequence ID" value="MFC0544907.1"/>
    <property type="molecule type" value="Genomic_DNA"/>
</dbReference>
<dbReference type="InterPro" id="IPR036291">
    <property type="entry name" value="NAD(P)-bd_dom_sf"/>
</dbReference>
<dbReference type="Gene3D" id="3.90.180.10">
    <property type="entry name" value="Medium-chain alcohol dehydrogenases, catalytic domain"/>
    <property type="match status" value="1"/>
</dbReference>
<keyword evidence="2" id="KW-0479">Metal-binding</keyword>
<gene>
    <name evidence="7" type="ORF">ACFFH7_25610</name>
</gene>
<reference evidence="7 8" key="1">
    <citation type="submission" date="2024-09" db="EMBL/GenBank/DDBJ databases">
        <authorList>
            <person name="Sun Q."/>
            <person name="Mori K."/>
        </authorList>
    </citation>
    <scope>NUCLEOTIDE SEQUENCE [LARGE SCALE GENOMIC DNA]</scope>
    <source>
        <strain evidence="7 8">TBRC 1432</strain>
    </source>
</reference>
<evidence type="ECO:0000259" key="6">
    <source>
        <dbReference type="Pfam" id="PF16912"/>
    </source>
</evidence>
<keyword evidence="8" id="KW-1185">Reference proteome</keyword>
<evidence type="ECO:0000256" key="2">
    <source>
        <dbReference type="ARBA" id="ARBA00022723"/>
    </source>
</evidence>
<keyword evidence="3" id="KW-0862">Zinc</keyword>
<comment type="cofactor">
    <cofactor evidence="1">
        <name>Zn(2+)</name>
        <dbReference type="ChEBI" id="CHEBI:29105"/>
    </cofactor>
</comment>
<evidence type="ECO:0000259" key="5">
    <source>
        <dbReference type="Pfam" id="PF08240"/>
    </source>
</evidence>
<sequence length="345" mass="36639">MRAATVTPGRPDDLRVSEWPEPVALDGELLVEGLLVGLCHTDLEIINGRIDSLPPGQDRMVLFHESLGRVLEAPAGSGFTPGDLVAGVVRRPDPLPCAPCAAGRSDFCLNGNYTERGVTGLDGFGSERWAVPAQYAVRLAAEVGDCGVLAEPTSIVAKAWDQIDLVGARTFSTPQRVLITGAGPIGLLAALLGVQRGLEVHVLDRIEHGIKPELVRALQATYHLSLHTVPTVDAVIECTGVGSLMFDSVLKLGRNAVAVLLGLSTSDATIPLPPGRLNDTLVFGNASVVGSVNSAPAHFRTAAEALAKADQDWLRRLITRRVPLSRWPQALEPHDDIKVAIDLTL</sequence>
<dbReference type="RefSeq" id="WP_273936362.1">
    <property type="nucleotide sequence ID" value="NZ_CP097263.1"/>
</dbReference>
<accession>A0ABV6MXJ7</accession>
<dbReference type="InterPro" id="IPR013154">
    <property type="entry name" value="ADH-like_N"/>
</dbReference>